<dbReference type="AlphaFoldDB" id="A0A914P839"/>
<dbReference type="Proteomes" id="UP000887578">
    <property type="component" value="Unplaced"/>
</dbReference>
<name>A0A914P839_9BILA</name>
<keyword evidence="1" id="KW-1185">Reference proteome</keyword>
<proteinExistence type="predicted"/>
<evidence type="ECO:0000313" key="2">
    <source>
        <dbReference type="WBParaSite" id="PDA_v2.g11358.t1"/>
    </source>
</evidence>
<accession>A0A914P839</accession>
<reference evidence="2" key="1">
    <citation type="submission" date="2022-11" db="UniProtKB">
        <authorList>
            <consortium name="WormBaseParasite"/>
        </authorList>
    </citation>
    <scope>IDENTIFICATION</scope>
</reference>
<sequence>MCQNLEESEETEEYLENYKIYAKESGEKHLTTIEAKYEIIQNDYLEILKIVKKEVAAVEQFSALVSSYENKMKSLLHSYQTEYSIHNEENSKMFDQLSSVVTDKCENVNTNIENTVEVCGKKNTEMIKKHENLADSISTIMDANLTTSQKDMERFIHHEVLRYSSGGDTPQRKKRHFCDEITSIPSVQKLLNQFATNESPLRQ</sequence>
<protein>
    <submittedName>
        <fullName evidence="2">Uncharacterized protein</fullName>
    </submittedName>
</protein>
<dbReference type="WBParaSite" id="PDA_v2.g11358.t1">
    <property type="protein sequence ID" value="PDA_v2.g11358.t1"/>
    <property type="gene ID" value="PDA_v2.g11358"/>
</dbReference>
<evidence type="ECO:0000313" key="1">
    <source>
        <dbReference type="Proteomes" id="UP000887578"/>
    </source>
</evidence>
<organism evidence="1 2">
    <name type="scientific">Panagrolaimus davidi</name>
    <dbReference type="NCBI Taxonomy" id="227884"/>
    <lineage>
        <taxon>Eukaryota</taxon>
        <taxon>Metazoa</taxon>
        <taxon>Ecdysozoa</taxon>
        <taxon>Nematoda</taxon>
        <taxon>Chromadorea</taxon>
        <taxon>Rhabditida</taxon>
        <taxon>Tylenchina</taxon>
        <taxon>Panagrolaimomorpha</taxon>
        <taxon>Panagrolaimoidea</taxon>
        <taxon>Panagrolaimidae</taxon>
        <taxon>Panagrolaimus</taxon>
    </lineage>
</organism>